<comment type="similarity">
    <text evidence="1">Belongs to the glycosyl hydrolase 32 family.</text>
</comment>
<dbReference type="PANTHER" id="PTHR43101:SF1">
    <property type="entry name" value="BETA-FRUCTOSIDASE"/>
    <property type="match status" value="1"/>
</dbReference>
<dbReference type="SUPFAM" id="SSF75005">
    <property type="entry name" value="Arabinanase/levansucrase/invertase"/>
    <property type="match status" value="1"/>
</dbReference>
<evidence type="ECO:0000313" key="7">
    <source>
        <dbReference type="Proteomes" id="UP000242877"/>
    </source>
</evidence>
<dbReference type="GO" id="GO:0005975">
    <property type="term" value="P:carbohydrate metabolic process"/>
    <property type="evidence" value="ECO:0007669"/>
    <property type="project" value="InterPro"/>
</dbReference>
<dbReference type="AlphaFoldDB" id="A0A167YQW7"/>
<dbReference type="InterPro" id="IPR051214">
    <property type="entry name" value="GH32_Enzymes"/>
</dbReference>
<name>A0A167YQW7_9EURO</name>
<dbReference type="EMBL" id="AZGZ01000013">
    <property type="protein sequence ID" value="KZZ91651.1"/>
    <property type="molecule type" value="Genomic_DNA"/>
</dbReference>
<keyword evidence="7" id="KW-1185">Reference proteome</keyword>
<dbReference type="CDD" id="cd08995">
    <property type="entry name" value="GH32_EcAec43-like"/>
    <property type="match status" value="1"/>
</dbReference>
<evidence type="ECO:0000313" key="6">
    <source>
        <dbReference type="EMBL" id="KZZ91651.1"/>
    </source>
</evidence>
<dbReference type="GO" id="GO:0004564">
    <property type="term" value="F:beta-fructofuranosidase activity"/>
    <property type="evidence" value="ECO:0007669"/>
    <property type="project" value="UniProtKB-EC"/>
</dbReference>
<dbReference type="InterPro" id="IPR013148">
    <property type="entry name" value="Glyco_hydro_32_N"/>
</dbReference>
<protein>
    <recommendedName>
        <fullName evidence="2">beta-fructofuranosidase</fullName>
        <ecNumber evidence="2">3.2.1.26</ecNumber>
    </recommendedName>
</protein>
<proteinExistence type="inferred from homology"/>
<evidence type="ECO:0000256" key="3">
    <source>
        <dbReference type="ARBA" id="ARBA00022801"/>
    </source>
</evidence>
<dbReference type="Gene3D" id="2.115.10.20">
    <property type="entry name" value="Glycosyl hydrolase domain, family 43"/>
    <property type="match status" value="1"/>
</dbReference>
<gene>
    <name evidence="6" type="ORF">AAP_03357</name>
</gene>
<feature type="domain" description="Glycosyl hydrolase family 32 N-terminal" evidence="5">
    <location>
        <begin position="18"/>
        <end position="318"/>
    </location>
</feature>
<reference evidence="6 7" key="1">
    <citation type="journal article" date="2016" name="Genome Biol. Evol.">
        <title>Divergent and convergent evolution of fungal pathogenicity.</title>
        <authorList>
            <person name="Shang Y."/>
            <person name="Xiao G."/>
            <person name="Zheng P."/>
            <person name="Cen K."/>
            <person name="Zhan S."/>
            <person name="Wang C."/>
        </authorList>
    </citation>
    <scope>NUCLEOTIDE SEQUENCE [LARGE SCALE GENOMIC DNA]</scope>
    <source>
        <strain evidence="6 7">ARSEF 7405</strain>
    </source>
</reference>
<dbReference type="Pfam" id="PF00251">
    <property type="entry name" value="Glyco_hydro_32N"/>
    <property type="match status" value="1"/>
</dbReference>
<keyword evidence="3 6" id="KW-0378">Hydrolase</keyword>
<dbReference type="VEuPathDB" id="FungiDB:AAP_03357"/>
<dbReference type="InterPro" id="IPR023296">
    <property type="entry name" value="Glyco_hydro_beta-prop_sf"/>
</dbReference>
<sequence>MSVYESSMPYGSYRKPAPNRLLGDPQALLVEDTYHVFSMNGPSDTYIQDERLKCSWDHYVSKDLVHWTPKPKSGLLPEVNDPKAPDHHGIWAGCVINAPDGNMHLYYAGYDTGHEGQQLVIRAKATDKHGEIFTKDPEPIKISEHTKKNLLLYEPNDFRDPYIRWVEEEQKYFMLISVRLAKGPMWGRGCLGLLTSTDLETWDVEPKPLYAPNDVNCPECSELYKMEGKWFLSFSRYQAPNAGTVFRVADSPRGPFRRPPNNFGMNLDARRWYAAKSCEKKGEPNKRIYFGWISDRNPDDDGMYMWGGVMCYPREVTAYPEGILRMDIPKEILEGCFEQKPFFSIKDKTLKCLGAVKSEFIDCPSDQKSPAGQLLAFRATPTADTAAFGILLRSDADHQGVWVSFWIERKENDTFHYRVAMSYQPFPLDDWTGPHHEFTHREIDGTDFVAHNNICVPAKDNLVRVILTGDVIEVFVGGKVLTWRYSVTEVEKKNEGNPIGLFVDDGEVTFESFEAFKGIESA</sequence>
<dbReference type="PANTHER" id="PTHR43101">
    <property type="entry name" value="BETA-FRUCTOSIDASE"/>
    <property type="match status" value="1"/>
</dbReference>
<dbReference type="SMART" id="SM00640">
    <property type="entry name" value="Glyco_32"/>
    <property type="match status" value="1"/>
</dbReference>
<dbReference type="InterPro" id="IPR001362">
    <property type="entry name" value="Glyco_hydro_32"/>
</dbReference>
<evidence type="ECO:0000256" key="2">
    <source>
        <dbReference type="ARBA" id="ARBA00012758"/>
    </source>
</evidence>
<comment type="caution">
    <text evidence="6">The sequence shown here is derived from an EMBL/GenBank/DDBJ whole genome shotgun (WGS) entry which is preliminary data.</text>
</comment>
<evidence type="ECO:0000256" key="4">
    <source>
        <dbReference type="ARBA" id="ARBA00023295"/>
    </source>
</evidence>
<keyword evidence="4" id="KW-0326">Glycosidase</keyword>
<evidence type="ECO:0000259" key="5">
    <source>
        <dbReference type="Pfam" id="PF00251"/>
    </source>
</evidence>
<accession>A0A167YQW7</accession>
<dbReference type="OrthoDB" id="202537at2759"/>
<organism evidence="6 7">
    <name type="scientific">Ascosphaera apis ARSEF 7405</name>
    <dbReference type="NCBI Taxonomy" id="392613"/>
    <lineage>
        <taxon>Eukaryota</taxon>
        <taxon>Fungi</taxon>
        <taxon>Dikarya</taxon>
        <taxon>Ascomycota</taxon>
        <taxon>Pezizomycotina</taxon>
        <taxon>Eurotiomycetes</taxon>
        <taxon>Eurotiomycetidae</taxon>
        <taxon>Onygenales</taxon>
        <taxon>Ascosphaeraceae</taxon>
        <taxon>Ascosphaera</taxon>
    </lineage>
</organism>
<dbReference type="Proteomes" id="UP000242877">
    <property type="component" value="Unassembled WGS sequence"/>
</dbReference>
<dbReference type="EC" id="3.2.1.26" evidence="2"/>
<evidence type="ECO:0000256" key="1">
    <source>
        <dbReference type="ARBA" id="ARBA00009902"/>
    </source>
</evidence>